<proteinExistence type="inferred from homology"/>
<dbReference type="GO" id="GO:0005506">
    <property type="term" value="F:iron ion binding"/>
    <property type="evidence" value="ECO:0007669"/>
    <property type="project" value="InterPro"/>
</dbReference>
<comment type="similarity">
    <text evidence="1 7">Belongs to the cytochrome P450 family.</text>
</comment>
<dbReference type="GO" id="GO:0004497">
    <property type="term" value="F:monooxygenase activity"/>
    <property type="evidence" value="ECO:0007669"/>
    <property type="project" value="UniProtKB-KW"/>
</dbReference>
<dbReference type="InterPro" id="IPR001128">
    <property type="entry name" value="Cyt_P450"/>
</dbReference>
<sequence>MTRPKDAALYRPSIYSRSAILDPHPHYRALRALGPVVWLARHRLYALPRYTECKATLRDDGLYRSGHGVGANSVANRLSRGTTLNSDDAEHNRRRKLVAHRLMPRALRALADSVERQAGMVVEAAVRKGDVDAVAEIATALPAAVVPDLVGWPTDQRDKLLDWGAATFDILGPLNWQAAKAAPRALQMLRFARRVVRERTVMPGSMADELLSAVDDGTLPAHEVPPLLIDYIGPSMDTTISAISSAIHLFATHPEQWELVKSDPTLIPNAVNEVVRYASPLRAFTRKVLRAHVVAGTHIPAGARVLVLYASANRDEREWAAPDVFDIRNDAGRHVGFGNGSHACAGQGLARLETTAILRALVDRVTRIEMTGAPTSAVNNIIHRHDHLPVRLIPA</sequence>
<evidence type="ECO:0000256" key="4">
    <source>
        <dbReference type="ARBA" id="ARBA00023002"/>
    </source>
</evidence>
<organism evidence="8 9">
    <name type="scientific">Mycolicibacterium poriferae</name>
    <dbReference type="NCBI Taxonomy" id="39694"/>
    <lineage>
        <taxon>Bacteria</taxon>
        <taxon>Bacillati</taxon>
        <taxon>Actinomycetota</taxon>
        <taxon>Actinomycetes</taxon>
        <taxon>Mycobacteriales</taxon>
        <taxon>Mycobacteriaceae</taxon>
        <taxon>Mycolicibacterium</taxon>
    </lineage>
</organism>
<dbReference type="Gene3D" id="1.10.630.10">
    <property type="entry name" value="Cytochrome P450"/>
    <property type="match status" value="1"/>
</dbReference>
<reference evidence="8 9" key="1">
    <citation type="journal article" date="2019" name="Emerg. Microbes Infect.">
        <title>Comprehensive subspecies identification of 175 nontuberculous mycobacteria species based on 7547 genomic profiles.</title>
        <authorList>
            <person name="Matsumoto Y."/>
            <person name="Kinjo T."/>
            <person name="Motooka D."/>
            <person name="Nabeya D."/>
            <person name="Jung N."/>
            <person name="Uechi K."/>
            <person name="Horii T."/>
            <person name="Iida T."/>
            <person name="Fujita J."/>
            <person name="Nakamura S."/>
        </authorList>
    </citation>
    <scope>NUCLEOTIDE SEQUENCE [LARGE SCALE GENOMIC DNA]</scope>
    <source>
        <strain evidence="8 9">JCM 12603</strain>
    </source>
</reference>
<keyword evidence="9" id="KW-1185">Reference proteome</keyword>
<dbReference type="PANTHER" id="PTHR46696:SF1">
    <property type="entry name" value="CYTOCHROME P450 YJIB-RELATED"/>
    <property type="match status" value="1"/>
</dbReference>
<dbReference type="InterPro" id="IPR036396">
    <property type="entry name" value="Cyt_P450_sf"/>
</dbReference>
<evidence type="ECO:0000313" key="9">
    <source>
        <dbReference type="Proteomes" id="UP000466785"/>
    </source>
</evidence>
<evidence type="ECO:0000256" key="5">
    <source>
        <dbReference type="ARBA" id="ARBA00023004"/>
    </source>
</evidence>
<dbReference type="Proteomes" id="UP000466785">
    <property type="component" value="Chromosome"/>
</dbReference>
<evidence type="ECO:0000256" key="6">
    <source>
        <dbReference type="ARBA" id="ARBA00023033"/>
    </source>
</evidence>
<dbReference type="PANTHER" id="PTHR46696">
    <property type="entry name" value="P450, PUTATIVE (EUROFUNG)-RELATED"/>
    <property type="match status" value="1"/>
</dbReference>
<evidence type="ECO:0000256" key="7">
    <source>
        <dbReference type="RuleBase" id="RU000461"/>
    </source>
</evidence>
<keyword evidence="3 7" id="KW-0479">Metal-binding</keyword>
<dbReference type="EMBL" id="AP022570">
    <property type="protein sequence ID" value="BBX49453.1"/>
    <property type="molecule type" value="Genomic_DNA"/>
</dbReference>
<evidence type="ECO:0000256" key="1">
    <source>
        <dbReference type="ARBA" id="ARBA00010617"/>
    </source>
</evidence>
<dbReference type="GO" id="GO:0016705">
    <property type="term" value="F:oxidoreductase activity, acting on paired donors, with incorporation or reduction of molecular oxygen"/>
    <property type="evidence" value="ECO:0007669"/>
    <property type="project" value="InterPro"/>
</dbReference>
<evidence type="ECO:0008006" key="10">
    <source>
        <dbReference type="Google" id="ProtNLM"/>
    </source>
</evidence>
<protein>
    <recommendedName>
        <fullName evidence="10">Cytochrome P450</fullName>
    </recommendedName>
</protein>
<dbReference type="RefSeq" id="WP_163672311.1">
    <property type="nucleotide sequence ID" value="NZ_AP022570.1"/>
</dbReference>
<dbReference type="AlphaFoldDB" id="A0A6N4V5N7"/>
<dbReference type="KEGG" id="mpof:MPOR_04790"/>
<dbReference type="PROSITE" id="PS00086">
    <property type="entry name" value="CYTOCHROME_P450"/>
    <property type="match status" value="1"/>
</dbReference>
<keyword evidence="5 7" id="KW-0408">Iron</keyword>
<dbReference type="GO" id="GO:0020037">
    <property type="term" value="F:heme binding"/>
    <property type="evidence" value="ECO:0007669"/>
    <property type="project" value="InterPro"/>
</dbReference>
<gene>
    <name evidence="8" type="ORF">MPOR_04790</name>
</gene>
<dbReference type="Pfam" id="PF00067">
    <property type="entry name" value="p450"/>
    <property type="match status" value="1"/>
</dbReference>
<dbReference type="InterPro" id="IPR017972">
    <property type="entry name" value="Cyt_P450_CS"/>
</dbReference>
<keyword evidence="4 7" id="KW-0560">Oxidoreductase</keyword>
<keyword evidence="2 7" id="KW-0349">Heme</keyword>
<dbReference type="SUPFAM" id="SSF48264">
    <property type="entry name" value="Cytochrome P450"/>
    <property type="match status" value="1"/>
</dbReference>
<keyword evidence="6 7" id="KW-0503">Monooxygenase</keyword>
<evidence type="ECO:0000313" key="8">
    <source>
        <dbReference type="EMBL" id="BBX49453.1"/>
    </source>
</evidence>
<name>A0A6N4V5N7_9MYCO</name>
<dbReference type="InterPro" id="IPR002397">
    <property type="entry name" value="Cyt_P450_B"/>
</dbReference>
<dbReference type="PRINTS" id="PR00359">
    <property type="entry name" value="BP450"/>
</dbReference>
<accession>A0A6N4V5N7</accession>
<evidence type="ECO:0000256" key="3">
    <source>
        <dbReference type="ARBA" id="ARBA00022723"/>
    </source>
</evidence>
<evidence type="ECO:0000256" key="2">
    <source>
        <dbReference type="ARBA" id="ARBA00022617"/>
    </source>
</evidence>